<dbReference type="KEGG" id="mri:Mal4_14540"/>
<feature type="compositionally biased region" description="Pro residues" evidence="1">
    <location>
        <begin position="36"/>
        <end position="47"/>
    </location>
</feature>
<proteinExistence type="predicted"/>
<feature type="region of interest" description="Disordered" evidence="1">
    <location>
        <begin position="29"/>
        <end position="57"/>
    </location>
</feature>
<name>A0A517Z3X6_9PLAN</name>
<keyword evidence="4" id="KW-1185">Reference proteome</keyword>
<feature type="chain" id="PRO_5022137097" evidence="2">
    <location>
        <begin position="28"/>
        <end position="209"/>
    </location>
</feature>
<dbReference type="Proteomes" id="UP000320496">
    <property type="component" value="Chromosome"/>
</dbReference>
<evidence type="ECO:0000313" key="4">
    <source>
        <dbReference type="Proteomes" id="UP000320496"/>
    </source>
</evidence>
<sequence precursor="true">MTFLRSRQAIVTSLTLTLLVALTGCPADPTIDDEAPPVPVAEVPGPPGGSEEPAPDEPYEAVISGFRFTVPAGWKQVNLSAAQRGFVDAKFTIPSAGDEVTMTLSTVGGGVEANIERWIGQFRMPEGTTPETETLTVDDLAVTIVDLQGTFQGMPAVSGPAQENWRMLGAAYDGEPLDFYVKLTGPAEKLAELKEPFREFVTSARREQP</sequence>
<dbReference type="EMBL" id="CP036275">
    <property type="protein sequence ID" value="QDU37146.1"/>
    <property type="molecule type" value="Genomic_DNA"/>
</dbReference>
<dbReference type="PROSITE" id="PS51257">
    <property type="entry name" value="PROKAR_LIPOPROTEIN"/>
    <property type="match status" value="1"/>
</dbReference>
<evidence type="ECO:0000256" key="2">
    <source>
        <dbReference type="SAM" id="SignalP"/>
    </source>
</evidence>
<feature type="signal peptide" evidence="2">
    <location>
        <begin position="1"/>
        <end position="27"/>
    </location>
</feature>
<protein>
    <submittedName>
        <fullName evidence="3">Uncharacterized protein</fullName>
    </submittedName>
</protein>
<accession>A0A517Z3X6</accession>
<evidence type="ECO:0000313" key="3">
    <source>
        <dbReference type="EMBL" id="QDU37146.1"/>
    </source>
</evidence>
<dbReference type="AlphaFoldDB" id="A0A517Z3X6"/>
<evidence type="ECO:0000256" key="1">
    <source>
        <dbReference type="SAM" id="MobiDB-lite"/>
    </source>
</evidence>
<gene>
    <name evidence="3" type="ORF">Mal4_14540</name>
</gene>
<dbReference type="RefSeq" id="WP_197444174.1">
    <property type="nucleotide sequence ID" value="NZ_CP036275.1"/>
</dbReference>
<keyword evidence="2" id="KW-0732">Signal</keyword>
<organism evidence="3 4">
    <name type="scientific">Maioricimonas rarisocia</name>
    <dbReference type="NCBI Taxonomy" id="2528026"/>
    <lineage>
        <taxon>Bacteria</taxon>
        <taxon>Pseudomonadati</taxon>
        <taxon>Planctomycetota</taxon>
        <taxon>Planctomycetia</taxon>
        <taxon>Planctomycetales</taxon>
        <taxon>Planctomycetaceae</taxon>
        <taxon>Maioricimonas</taxon>
    </lineage>
</organism>
<reference evidence="3 4" key="1">
    <citation type="submission" date="2019-02" db="EMBL/GenBank/DDBJ databases">
        <title>Deep-cultivation of Planctomycetes and their phenomic and genomic characterization uncovers novel biology.</title>
        <authorList>
            <person name="Wiegand S."/>
            <person name="Jogler M."/>
            <person name="Boedeker C."/>
            <person name="Pinto D."/>
            <person name="Vollmers J."/>
            <person name="Rivas-Marin E."/>
            <person name="Kohn T."/>
            <person name="Peeters S.H."/>
            <person name="Heuer A."/>
            <person name="Rast P."/>
            <person name="Oberbeckmann S."/>
            <person name="Bunk B."/>
            <person name="Jeske O."/>
            <person name="Meyerdierks A."/>
            <person name="Storesund J.E."/>
            <person name="Kallscheuer N."/>
            <person name="Luecker S."/>
            <person name="Lage O.M."/>
            <person name="Pohl T."/>
            <person name="Merkel B.J."/>
            <person name="Hornburger P."/>
            <person name="Mueller R.-W."/>
            <person name="Bruemmer F."/>
            <person name="Labrenz M."/>
            <person name="Spormann A.M."/>
            <person name="Op den Camp H."/>
            <person name="Overmann J."/>
            <person name="Amann R."/>
            <person name="Jetten M.S.M."/>
            <person name="Mascher T."/>
            <person name="Medema M.H."/>
            <person name="Devos D.P."/>
            <person name="Kaster A.-K."/>
            <person name="Ovreas L."/>
            <person name="Rohde M."/>
            <person name="Galperin M.Y."/>
            <person name="Jogler C."/>
        </authorList>
    </citation>
    <scope>NUCLEOTIDE SEQUENCE [LARGE SCALE GENOMIC DNA]</scope>
    <source>
        <strain evidence="3 4">Mal4</strain>
    </source>
</reference>